<accession>A0ACB8AC41</accession>
<comment type="caution">
    <text evidence="1">The sequence shown here is derived from an EMBL/GenBank/DDBJ whole genome shotgun (WGS) entry which is preliminary data.</text>
</comment>
<dbReference type="EMBL" id="MU267706">
    <property type="protein sequence ID" value="KAH7910606.1"/>
    <property type="molecule type" value="Genomic_DNA"/>
</dbReference>
<reference evidence="1" key="1">
    <citation type="journal article" date="2021" name="New Phytol.">
        <title>Evolutionary innovations through gain and loss of genes in the ectomycorrhizal Boletales.</title>
        <authorList>
            <person name="Wu G."/>
            <person name="Miyauchi S."/>
            <person name="Morin E."/>
            <person name="Kuo A."/>
            <person name="Drula E."/>
            <person name="Varga T."/>
            <person name="Kohler A."/>
            <person name="Feng B."/>
            <person name="Cao Y."/>
            <person name="Lipzen A."/>
            <person name="Daum C."/>
            <person name="Hundley H."/>
            <person name="Pangilinan J."/>
            <person name="Johnson J."/>
            <person name="Barry K."/>
            <person name="LaButti K."/>
            <person name="Ng V."/>
            <person name="Ahrendt S."/>
            <person name="Min B."/>
            <person name="Choi I.G."/>
            <person name="Park H."/>
            <person name="Plett J.M."/>
            <person name="Magnuson J."/>
            <person name="Spatafora J.W."/>
            <person name="Nagy L.G."/>
            <person name="Henrissat B."/>
            <person name="Grigoriev I.V."/>
            <person name="Yang Z.L."/>
            <person name="Xu J."/>
            <person name="Martin F.M."/>
        </authorList>
    </citation>
    <scope>NUCLEOTIDE SEQUENCE</scope>
    <source>
        <strain evidence="1">ATCC 28755</strain>
    </source>
</reference>
<evidence type="ECO:0000313" key="1">
    <source>
        <dbReference type="EMBL" id="KAH7910606.1"/>
    </source>
</evidence>
<organism evidence="1 2">
    <name type="scientific">Hygrophoropsis aurantiaca</name>
    <dbReference type="NCBI Taxonomy" id="72124"/>
    <lineage>
        <taxon>Eukaryota</taxon>
        <taxon>Fungi</taxon>
        <taxon>Dikarya</taxon>
        <taxon>Basidiomycota</taxon>
        <taxon>Agaricomycotina</taxon>
        <taxon>Agaricomycetes</taxon>
        <taxon>Agaricomycetidae</taxon>
        <taxon>Boletales</taxon>
        <taxon>Coniophorineae</taxon>
        <taxon>Hygrophoropsidaceae</taxon>
        <taxon>Hygrophoropsis</taxon>
    </lineage>
</organism>
<proteinExistence type="predicted"/>
<evidence type="ECO:0000313" key="2">
    <source>
        <dbReference type="Proteomes" id="UP000790377"/>
    </source>
</evidence>
<keyword evidence="2" id="KW-1185">Reference proteome</keyword>
<dbReference type="Proteomes" id="UP000790377">
    <property type="component" value="Unassembled WGS sequence"/>
</dbReference>
<gene>
    <name evidence="1" type="ORF">BJ138DRAFT_1152453</name>
</gene>
<sequence length="125" mass="14608">MRRDLTLLLYSQFLPLISRWQIINALLFVESPNLFITHLTVLIIWNEDSSTVIVIDVFSAPLLWMWIFGVHPYCPACIEPKRTMNLGLNLDCFTLQAMSIFESIMIRILYRPNLVAYRLSHPQVL</sequence>
<protein>
    <submittedName>
        <fullName evidence="1">Uncharacterized protein</fullName>
    </submittedName>
</protein>
<name>A0ACB8AC41_9AGAM</name>